<evidence type="ECO:0000313" key="3">
    <source>
        <dbReference type="EMBL" id="TMM47773.1"/>
    </source>
</evidence>
<dbReference type="NCBIfam" id="TIGR02917">
    <property type="entry name" value="PEP_TPR_lipo"/>
    <property type="match status" value="1"/>
</dbReference>
<dbReference type="RefSeq" id="WP_138620305.1">
    <property type="nucleotide sequence ID" value="NZ_SZVP01000001.1"/>
</dbReference>
<keyword evidence="1" id="KW-0802">TPR repeat</keyword>
<evidence type="ECO:0000313" key="4">
    <source>
        <dbReference type="Proteomes" id="UP000307702"/>
    </source>
</evidence>
<proteinExistence type="predicted"/>
<sequence length="942" mass="105930">MKINCSRYFSFLSILFFIVFSLTVRSTEQTIDQSQANEHYEKSLISFEEQDYRATMIHLKNTFKSQTDHLAGRILYAKVLLAHDNGAAAAVQLDYANELGADLELIRPLQAKALLFQQKFKAALALTLPGKNSTSLEVELAYLRGQAFLGLKKFAFAEESFDRALKLSPRHNLANLGKAQVFLARKQFIFAEQYTDKALQGYNVPERARMIRAKLYLIAGNADAALKQLTTAIELNPDYLAARMVKAEVLLSKGDIELAKEDIDYILDRAPKEPQTNYLSVVASSKKANPEDIEDTLSNILATLSALPDNIKQENPQYLYLAGYILYKKNRLVEASGYFTQYLSIVNDYRALVMLAEIEIIQQEFISARNLLTKANRHFPNNETILNLLASSLMNLKQYEDAQRYFIELLQIDPSNTDVVLQLANCFIAQQNYNAAIELLLKIEKAFPHMVPALLALNSSFNNNKQFNQASIRSQKLVEIAPGNAYFNFLHGKNLVNNKQFSDAKYSFNQAIILSTENIEAKIALAELLVMQGNITEAKNSLEKLLSQHPNNIAIMKSFAALHYSIEDYNNSALWLEKVLAEDKEDIDALVSLEQVYRKTGQLDKIQLKLETFLATKSSGKLHELLGGIYLVQRKYVQAIDEYERYVAVATNKGYALSVLANAQITAKDTTGAISSLKKALAWDDEVVTTHILLTKLLMASGKVEEATQQINVIRSKDKSGSIADLLEGDLLFKQKKYGEAVPFYQRALSINPSTGSVLSLYRTYKKLNELNKAEQLLKSQLDKTKPVDLKFVIALADIYQLQKQYEKATNLYHNALQSYPNSPALLNNIANNLIEQGDVKQAITFAERALAIAPSNVTILDTVAWGQMNIANYEEALTYLRKALAIDANNNSVKYHLAIVLDKQGRRKAAQHYLIQVVESPFPFKNKAQAKELLDTWLANN</sequence>
<feature type="domain" description="Ancillary SecYEG translocon subunit/Cell division coordinator CpoB TPR" evidence="2">
    <location>
        <begin position="659"/>
        <end position="750"/>
    </location>
</feature>
<dbReference type="Pfam" id="PF09976">
    <property type="entry name" value="TPR_21"/>
    <property type="match status" value="1"/>
</dbReference>
<dbReference type="Pfam" id="PF13424">
    <property type="entry name" value="TPR_12"/>
    <property type="match status" value="1"/>
</dbReference>
<dbReference type="Gene3D" id="1.25.40.10">
    <property type="entry name" value="Tetratricopeptide repeat domain"/>
    <property type="match status" value="3"/>
</dbReference>
<evidence type="ECO:0000256" key="1">
    <source>
        <dbReference type="PROSITE-ProRule" id="PRU00339"/>
    </source>
</evidence>
<keyword evidence="4" id="KW-1185">Reference proteome</keyword>
<dbReference type="EMBL" id="SZVP01000001">
    <property type="protein sequence ID" value="TMM47773.1"/>
    <property type="molecule type" value="Genomic_DNA"/>
</dbReference>
<dbReference type="Proteomes" id="UP000307702">
    <property type="component" value="Unassembled WGS sequence"/>
</dbReference>
<dbReference type="SUPFAM" id="SSF48452">
    <property type="entry name" value="TPR-like"/>
    <property type="match status" value="5"/>
</dbReference>
<organism evidence="3 4">
    <name type="scientific">Colwellia ponticola</name>
    <dbReference type="NCBI Taxonomy" id="2304625"/>
    <lineage>
        <taxon>Bacteria</taxon>
        <taxon>Pseudomonadati</taxon>
        <taxon>Pseudomonadota</taxon>
        <taxon>Gammaproteobacteria</taxon>
        <taxon>Alteromonadales</taxon>
        <taxon>Colwelliaceae</taxon>
        <taxon>Colwellia</taxon>
    </lineage>
</organism>
<dbReference type="SMART" id="SM00028">
    <property type="entry name" value="TPR"/>
    <property type="match status" value="14"/>
</dbReference>
<feature type="repeat" description="TPR" evidence="1">
    <location>
        <begin position="722"/>
        <end position="755"/>
    </location>
</feature>
<dbReference type="InterPro" id="IPR019734">
    <property type="entry name" value="TPR_rpt"/>
</dbReference>
<dbReference type="PANTHER" id="PTHR12558">
    <property type="entry name" value="CELL DIVISION CYCLE 16,23,27"/>
    <property type="match status" value="1"/>
</dbReference>
<dbReference type="InterPro" id="IPR018704">
    <property type="entry name" value="SecYEG/CpoB_TPR"/>
</dbReference>
<feature type="repeat" description="TPR" evidence="1">
    <location>
        <begin position="383"/>
        <end position="416"/>
    </location>
</feature>
<dbReference type="InterPro" id="IPR011990">
    <property type="entry name" value="TPR-like_helical_dom_sf"/>
</dbReference>
<feature type="repeat" description="TPR" evidence="1">
    <location>
        <begin position="824"/>
        <end position="857"/>
    </location>
</feature>
<evidence type="ECO:0000259" key="2">
    <source>
        <dbReference type="Pfam" id="PF09976"/>
    </source>
</evidence>
<dbReference type="AlphaFoldDB" id="A0A8H2PLD5"/>
<dbReference type="OrthoDB" id="6110507at2"/>
<dbReference type="Pfam" id="PF13432">
    <property type="entry name" value="TPR_16"/>
    <property type="match status" value="2"/>
</dbReference>
<feature type="repeat" description="TPR" evidence="1">
    <location>
        <begin position="138"/>
        <end position="171"/>
    </location>
</feature>
<feature type="repeat" description="TPR" evidence="1">
    <location>
        <begin position="790"/>
        <end position="823"/>
    </location>
</feature>
<dbReference type="PROSITE" id="PS50005">
    <property type="entry name" value="TPR"/>
    <property type="match status" value="7"/>
</dbReference>
<reference evidence="3 4" key="1">
    <citation type="submission" date="2019-05" db="EMBL/GenBank/DDBJ databases">
        <title>Colwellia ponticola sp. nov., isolated from seawater.</title>
        <authorList>
            <person name="Yoon J.-H."/>
        </authorList>
    </citation>
    <scope>NUCLEOTIDE SEQUENCE [LARGE SCALE GENOMIC DNA]</scope>
    <source>
        <strain evidence="3 4">OISW-25</strain>
    </source>
</reference>
<dbReference type="Pfam" id="PF14559">
    <property type="entry name" value="TPR_19"/>
    <property type="match status" value="3"/>
</dbReference>
<name>A0A8H2PLD5_9GAMM</name>
<accession>A0A8H2PLD5</accession>
<feature type="repeat" description="TPR" evidence="1">
    <location>
        <begin position="519"/>
        <end position="552"/>
    </location>
</feature>
<dbReference type="InterPro" id="IPR014266">
    <property type="entry name" value="PEP-CTERM_TPR_PrsT"/>
</dbReference>
<protein>
    <submittedName>
        <fullName evidence="3">PEP-CTERM system TPR-repeat protein PrsT</fullName>
    </submittedName>
</protein>
<dbReference type="PANTHER" id="PTHR12558:SF13">
    <property type="entry name" value="CELL DIVISION CYCLE PROTEIN 27 HOMOLOG"/>
    <property type="match status" value="1"/>
</dbReference>
<gene>
    <name evidence="3" type="primary">prsT</name>
    <name evidence="3" type="ORF">FCS21_02055</name>
</gene>
<comment type="caution">
    <text evidence="3">The sequence shown here is derived from an EMBL/GenBank/DDBJ whole genome shotgun (WGS) entry which is preliminary data.</text>
</comment>
<feature type="repeat" description="TPR" evidence="1">
    <location>
        <begin position="206"/>
        <end position="239"/>
    </location>
</feature>